<dbReference type="AlphaFoldDB" id="A0A8K1GF63"/>
<evidence type="ECO:0000313" key="2">
    <source>
        <dbReference type="EMBL" id="TRZ16689.1"/>
    </source>
</evidence>
<proteinExistence type="predicted"/>
<feature type="region of interest" description="Disordered" evidence="1">
    <location>
        <begin position="1"/>
        <end position="43"/>
    </location>
</feature>
<name>A0A8K1GF63_9PASS</name>
<feature type="compositionally biased region" description="Polar residues" evidence="1">
    <location>
        <begin position="11"/>
        <end position="21"/>
    </location>
</feature>
<protein>
    <submittedName>
        <fullName evidence="2">Uncharacterized protein</fullName>
    </submittedName>
</protein>
<evidence type="ECO:0000313" key="3">
    <source>
        <dbReference type="Proteomes" id="UP000796761"/>
    </source>
</evidence>
<accession>A0A8K1GF63</accession>
<dbReference type="Proteomes" id="UP000796761">
    <property type="component" value="Unassembled WGS sequence"/>
</dbReference>
<evidence type="ECO:0000256" key="1">
    <source>
        <dbReference type="SAM" id="MobiDB-lite"/>
    </source>
</evidence>
<feature type="region of interest" description="Disordered" evidence="1">
    <location>
        <begin position="78"/>
        <end position="112"/>
    </location>
</feature>
<gene>
    <name evidence="2" type="ORF">HGM15179_010413</name>
</gene>
<keyword evidence="3" id="KW-1185">Reference proteome</keyword>
<sequence length="112" mass="12175">MEAAAVRDTQGKNAYSAQQPGICSAGLGHPSTPESHWPRSPQHSLQASYAFTAYGDMTGPDPFIGGYRDKAKICPENSNTNHFQAKKSFSSSTVDQDLSKQENLKPKPRAHL</sequence>
<comment type="caution">
    <text evidence="2">The sequence shown here is derived from an EMBL/GenBank/DDBJ whole genome shotgun (WGS) entry which is preliminary data.</text>
</comment>
<feature type="compositionally biased region" description="Polar residues" evidence="1">
    <location>
        <begin position="78"/>
        <end position="96"/>
    </location>
</feature>
<dbReference type="EMBL" id="SWJQ01000301">
    <property type="protein sequence ID" value="TRZ16689.1"/>
    <property type="molecule type" value="Genomic_DNA"/>
</dbReference>
<organism evidence="2 3">
    <name type="scientific">Zosterops borbonicus</name>
    <dbReference type="NCBI Taxonomy" id="364589"/>
    <lineage>
        <taxon>Eukaryota</taxon>
        <taxon>Metazoa</taxon>
        <taxon>Chordata</taxon>
        <taxon>Craniata</taxon>
        <taxon>Vertebrata</taxon>
        <taxon>Euteleostomi</taxon>
        <taxon>Archelosauria</taxon>
        <taxon>Archosauria</taxon>
        <taxon>Dinosauria</taxon>
        <taxon>Saurischia</taxon>
        <taxon>Theropoda</taxon>
        <taxon>Coelurosauria</taxon>
        <taxon>Aves</taxon>
        <taxon>Neognathae</taxon>
        <taxon>Neoaves</taxon>
        <taxon>Telluraves</taxon>
        <taxon>Australaves</taxon>
        <taxon>Passeriformes</taxon>
        <taxon>Sylvioidea</taxon>
        <taxon>Zosteropidae</taxon>
        <taxon>Zosterops</taxon>
    </lineage>
</organism>
<reference evidence="2" key="1">
    <citation type="submission" date="2019-04" db="EMBL/GenBank/DDBJ databases">
        <title>Genome assembly of Zosterops borbonicus 15179.</title>
        <authorList>
            <person name="Leroy T."/>
            <person name="Anselmetti Y."/>
            <person name="Tilak M.-K."/>
            <person name="Nabholz B."/>
        </authorList>
    </citation>
    <scope>NUCLEOTIDE SEQUENCE</scope>
    <source>
        <strain evidence="2">HGM_15179</strain>
        <tissue evidence="2">Muscle</tissue>
    </source>
</reference>